<keyword evidence="1" id="KW-0326">Glycosidase</keyword>
<evidence type="ECO:0000313" key="4">
    <source>
        <dbReference type="EMBL" id="TQK76920.1"/>
    </source>
</evidence>
<dbReference type="InterPro" id="IPR036116">
    <property type="entry name" value="FN3_sf"/>
</dbReference>
<evidence type="ECO:0000259" key="3">
    <source>
        <dbReference type="PROSITE" id="PS50853"/>
    </source>
</evidence>
<sequence length="178" mass="18748">MKPVGAVTGSRARGGPGKVKVTWTGTRSGRAARYSVTVGAQRRELPGNARSATFTGLTNGVKVTGSIVAVDSSGKKGPQAKGTVTPVGKPRPVRRLKMVFKAKGRAVVTWRPPASRAAAPVSRIEVRSGSKVVRLKPKAEKWIAKGQRKGRTYVVKVRAVGAAGASKWVKATAKRAVR</sequence>
<dbReference type="CDD" id="cd00063">
    <property type="entry name" value="FN3"/>
    <property type="match status" value="1"/>
</dbReference>
<comment type="caution">
    <text evidence="4">The sequence shown here is derived from an EMBL/GenBank/DDBJ whole genome shotgun (WGS) entry which is preliminary data.</text>
</comment>
<dbReference type="OrthoDB" id="3647805at2"/>
<dbReference type="AlphaFoldDB" id="A0A542SQM9"/>
<feature type="domain" description="Fibronectin type-III" evidence="3">
    <location>
        <begin position="89"/>
        <end position="178"/>
    </location>
</feature>
<dbReference type="Pfam" id="PF00041">
    <property type="entry name" value="fn3"/>
    <property type="match status" value="1"/>
</dbReference>
<keyword evidence="1" id="KW-0378">Hydrolase</keyword>
<dbReference type="SMART" id="SM00060">
    <property type="entry name" value="FN3"/>
    <property type="match status" value="2"/>
</dbReference>
<dbReference type="RefSeq" id="WP_142112523.1">
    <property type="nucleotide sequence ID" value="NZ_BAAATB010000004.1"/>
</dbReference>
<keyword evidence="5" id="KW-1185">Reference proteome</keyword>
<evidence type="ECO:0000313" key="5">
    <source>
        <dbReference type="Proteomes" id="UP000316181"/>
    </source>
</evidence>
<dbReference type="InterPro" id="IPR013783">
    <property type="entry name" value="Ig-like_fold"/>
</dbReference>
<gene>
    <name evidence="4" type="ORF">FB389_1622</name>
</gene>
<dbReference type="EMBL" id="VFNV01000001">
    <property type="protein sequence ID" value="TQK76920.1"/>
    <property type="molecule type" value="Genomic_DNA"/>
</dbReference>
<dbReference type="GO" id="GO:0000272">
    <property type="term" value="P:polysaccharide catabolic process"/>
    <property type="evidence" value="ECO:0007669"/>
    <property type="project" value="UniProtKB-KW"/>
</dbReference>
<name>A0A542SQM9_9MICO</name>
<evidence type="ECO:0000256" key="1">
    <source>
        <dbReference type="ARBA" id="ARBA00023295"/>
    </source>
</evidence>
<dbReference type="GO" id="GO:0016798">
    <property type="term" value="F:hydrolase activity, acting on glycosyl bonds"/>
    <property type="evidence" value="ECO:0007669"/>
    <property type="project" value="UniProtKB-KW"/>
</dbReference>
<proteinExistence type="predicted"/>
<accession>A0A542SQM9</accession>
<reference evidence="4 5" key="1">
    <citation type="submission" date="2019-06" db="EMBL/GenBank/DDBJ databases">
        <title>Sequencing the genomes of 1000 actinobacteria strains.</title>
        <authorList>
            <person name="Klenk H.-P."/>
        </authorList>
    </citation>
    <scope>NUCLEOTIDE SEQUENCE [LARGE SCALE GENOMIC DNA]</scope>
    <source>
        <strain evidence="4 5">DSM 10596</strain>
    </source>
</reference>
<dbReference type="SUPFAM" id="SSF49265">
    <property type="entry name" value="Fibronectin type III"/>
    <property type="match status" value="1"/>
</dbReference>
<keyword evidence="2" id="KW-0624">Polysaccharide degradation</keyword>
<dbReference type="PROSITE" id="PS50853">
    <property type="entry name" value="FN3"/>
    <property type="match status" value="1"/>
</dbReference>
<evidence type="ECO:0000256" key="2">
    <source>
        <dbReference type="ARBA" id="ARBA00023326"/>
    </source>
</evidence>
<keyword evidence="2" id="KW-0119">Carbohydrate metabolism</keyword>
<dbReference type="Gene3D" id="2.60.40.10">
    <property type="entry name" value="Immunoglobulins"/>
    <property type="match status" value="2"/>
</dbReference>
<dbReference type="Proteomes" id="UP000316181">
    <property type="component" value="Unassembled WGS sequence"/>
</dbReference>
<protein>
    <recommendedName>
        <fullName evidence="3">Fibronectin type-III domain-containing protein</fullName>
    </recommendedName>
</protein>
<dbReference type="InterPro" id="IPR003961">
    <property type="entry name" value="FN3_dom"/>
</dbReference>
<organism evidence="4 5">
    <name type="scientific">Rarobacter incanus</name>
    <dbReference type="NCBI Taxonomy" id="153494"/>
    <lineage>
        <taxon>Bacteria</taxon>
        <taxon>Bacillati</taxon>
        <taxon>Actinomycetota</taxon>
        <taxon>Actinomycetes</taxon>
        <taxon>Micrococcales</taxon>
        <taxon>Rarobacteraceae</taxon>
        <taxon>Rarobacter</taxon>
    </lineage>
</organism>